<comment type="caution">
    <text evidence="1">The sequence shown here is derived from an EMBL/GenBank/DDBJ whole genome shotgun (WGS) entry which is preliminary data.</text>
</comment>
<protein>
    <submittedName>
        <fullName evidence="1">Uncharacterized protein</fullName>
    </submittedName>
</protein>
<reference evidence="1 2" key="1">
    <citation type="journal article" date="2017" name="Front. Microbiol.">
        <title>Comparative Genomic Analysis of the Class Epsilonproteobacteria and Proposed Reclassification to Epsilonbacteraeota (phyl. nov.).</title>
        <authorList>
            <person name="Waite D.W."/>
            <person name="Vanwonterghem I."/>
            <person name="Rinke C."/>
            <person name="Parks D.H."/>
            <person name="Zhang Y."/>
            <person name="Takai K."/>
            <person name="Sievert S.M."/>
            <person name="Simon J."/>
            <person name="Campbell B.J."/>
            <person name="Hanson T.E."/>
            <person name="Woyke T."/>
            <person name="Klotz M.G."/>
            <person name="Hugenholtz P."/>
        </authorList>
    </citation>
    <scope>NUCLEOTIDE SEQUENCE [LARGE SCALE GENOMIC DNA]</scope>
    <source>
        <strain evidence="1">UBA11420</strain>
    </source>
</reference>
<gene>
    <name evidence="1" type="ORF">CFH80_06625</name>
</gene>
<dbReference type="AlphaFoldDB" id="A0A2D3WGA8"/>
<accession>A0A2D3WGA8</accession>
<evidence type="ECO:0000313" key="1">
    <source>
        <dbReference type="EMBL" id="DAB36109.1"/>
    </source>
</evidence>
<evidence type="ECO:0000313" key="2">
    <source>
        <dbReference type="Proteomes" id="UP000231638"/>
    </source>
</evidence>
<sequence>MNKAFLSALGQSDLSRFTTTCKDCDVIFLIGSLPSRHNRALAQEIVSCVDAGAKLIYLFTMEDPILSPKSTFFSRYEVGSEEGVLSLLAKSFLAESSLSEAYQTYFSTLDDGYVSAESNIGEEEIEEIETLCAGVTKGVLILGEDLFYHPRAEQIARFAGLIARHTPIKLQISGTTQHDWIVAEETMVEEVEDIASFDGVVVYECPCIDAKEERFLIGSSQFQAAAKVQHDEAIHVVFDRETYPRVFVRDERLKGVIALLPLVKANNAYPYHVTKIVK</sequence>
<name>A0A2D3WGA8_9BACT</name>
<proteinExistence type="predicted"/>
<dbReference type="SUPFAM" id="SSF53706">
    <property type="entry name" value="Formate dehydrogenase/DMSO reductase, domains 1-3"/>
    <property type="match status" value="1"/>
</dbReference>
<dbReference type="Proteomes" id="UP000231638">
    <property type="component" value="Unassembled WGS sequence"/>
</dbReference>
<dbReference type="EMBL" id="DLUG01000175">
    <property type="protein sequence ID" value="DAB36109.1"/>
    <property type="molecule type" value="Genomic_DNA"/>
</dbReference>
<dbReference type="STRING" id="366522.GCA_001548055_02620"/>
<organism evidence="1 2">
    <name type="scientific">Sulfurospirillum cavolei</name>
    <dbReference type="NCBI Taxonomy" id="366522"/>
    <lineage>
        <taxon>Bacteria</taxon>
        <taxon>Pseudomonadati</taxon>
        <taxon>Campylobacterota</taxon>
        <taxon>Epsilonproteobacteria</taxon>
        <taxon>Campylobacterales</taxon>
        <taxon>Sulfurospirillaceae</taxon>
        <taxon>Sulfurospirillum</taxon>
    </lineage>
</organism>